<keyword evidence="2" id="KW-1185">Reference proteome</keyword>
<sequence>MTGELEIASEDRRAFMIRNRSSEPDLPSRLRITLKEEIDRIVPDDAPRLASEVKARQRLDDLAESAPAVLILLAGDFLVGEGSWTILRDCATIHLYARILDDALDENMPVHRGNLLRAQPMLWRAIGGLAAYHAKLWPEATHLIDETVAGVHADNQYTDVRSWGRKNHHLLLIPLLLRENSPEYQACKTALSHGIWVLQAREELQQVRIREVAPLVLDWLSWFLSGPGLPSLAENGWSLFADRCLYEGQQIINQLQCLSRD</sequence>
<dbReference type="RefSeq" id="WP_185242785.1">
    <property type="nucleotide sequence ID" value="NZ_AP023213.1"/>
</dbReference>
<reference evidence="1 2" key="1">
    <citation type="submission" date="2020-06" db="EMBL/GenBank/DDBJ databases">
        <title>Interaction of electrochemicaly active bacteria, Geobacter bremensis R4 on different carbon anode.</title>
        <authorList>
            <person name="Meng L."/>
            <person name="Yoshida N."/>
        </authorList>
    </citation>
    <scope>NUCLEOTIDE SEQUENCE [LARGE SCALE GENOMIC DNA]</scope>
    <source>
        <strain evidence="1 2">R4</strain>
    </source>
</reference>
<proteinExistence type="predicted"/>
<name>A0A6S6M0W9_9BACT</name>
<evidence type="ECO:0000313" key="2">
    <source>
        <dbReference type="Proteomes" id="UP000515472"/>
    </source>
</evidence>
<evidence type="ECO:0000313" key="1">
    <source>
        <dbReference type="EMBL" id="BCG47967.1"/>
    </source>
</evidence>
<dbReference type="Proteomes" id="UP000515472">
    <property type="component" value="Chromosome"/>
</dbReference>
<dbReference type="EMBL" id="AP023213">
    <property type="protein sequence ID" value="BCG47967.1"/>
    <property type="molecule type" value="Genomic_DNA"/>
</dbReference>
<dbReference type="AlphaFoldDB" id="A0A6S6M0W9"/>
<organism evidence="1 2">
    <name type="scientific">Citrifermentans bremense</name>
    <dbReference type="NCBI Taxonomy" id="60035"/>
    <lineage>
        <taxon>Bacteria</taxon>
        <taxon>Pseudomonadati</taxon>
        <taxon>Thermodesulfobacteriota</taxon>
        <taxon>Desulfuromonadia</taxon>
        <taxon>Geobacterales</taxon>
        <taxon>Geobacteraceae</taxon>
        <taxon>Citrifermentans</taxon>
    </lineage>
</organism>
<gene>
    <name evidence="1" type="ORF">GEOBRER4_n2825</name>
</gene>
<dbReference type="KEGG" id="gbn:GEOBRER4_27170"/>
<accession>A0A6S6M0W9</accession>
<protein>
    <submittedName>
        <fullName evidence="1">Uncharacterized protein</fullName>
    </submittedName>
</protein>